<dbReference type="GO" id="GO:0015079">
    <property type="term" value="F:potassium ion transmembrane transporter activity"/>
    <property type="evidence" value="ECO:0007669"/>
    <property type="project" value="InterPro"/>
</dbReference>
<protein>
    <submittedName>
        <fullName evidence="4">TrkA family potassium uptake protein</fullName>
    </submittedName>
</protein>
<evidence type="ECO:0000313" key="5">
    <source>
        <dbReference type="EMBL" id="RGE73059.1"/>
    </source>
</evidence>
<name>A0A3E3IDJ5_9FIRM</name>
<keyword evidence="6" id="KW-1185">Reference proteome</keyword>
<dbReference type="GO" id="GO:0005886">
    <property type="term" value="C:plasma membrane"/>
    <property type="evidence" value="ECO:0007669"/>
    <property type="project" value="InterPro"/>
</dbReference>
<dbReference type="EMBL" id="QVLU01000004">
    <property type="protein sequence ID" value="RGE73059.1"/>
    <property type="molecule type" value="Genomic_DNA"/>
</dbReference>
<evidence type="ECO:0000256" key="2">
    <source>
        <dbReference type="ARBA" id="ARBA00022958"/>
    </source>
</evidence>
<dbReference type="EMBL" id="QVLV01000001">
    <property type="protein sequence ID" value="RGE65139.1"/>
    <property type="molecule type" value="Genomic_DNA"/>
</dbReference>
<evidence type="ECO:0000313" key="4">
    <source>
        <dbReference type="EMBL" id="RGE65139.1"/>
    </source>
</evidence>
<dbReference type="RefSeq" id="WP_025488269.1">
    <property type="nucleotide sequence ID" value="NZ_CALBAU010000210.1"/>
</dbReference>
<dbReference type="PANTHER" id="PTHR43833">
    <property type="entry name" value="POTASSIUM CHANNEL PROTEIN 2-RELATED-RELATED"/>
    <property type="match status" value="1"/>
</dbReference>
<dbReference type="SUPFAM" id="SSF51735">
    <property type="entry name" value="NAD(P)-binding Rossmann-fold domains"/>
    <property type="match status" value="1"/>
</dbReference>
<comment type="caution">
    <text evidence="4">The sequence shown here is derived from an EMBL/GenBank/DDBJ whole genome shotgun (WGS) entry which is preliminary data.</text>
</comment>
<dbReference type="OrthoDB" id="9775180at2"/>
<dbReference type="Pfam" id="PF02254">
    <property type="entry name" value="TrkA_N"/>
    <property type="match status" value="1"/>
</dbReference>
<dbReference type="PROSITE" id="PS51201">
    <property type="entry name" value="RCK_N"/>
    <property type="match status" value="1"/>
</dbReference>
<gene>
    <name evidence="5" type="ORF">DWY69_06120</name>
    <name evidence="4" type="ORF">DXC51_02120</name>
</gene>
<dbReference type="GeneID" id="97985709"/>
<dbReference type="Proteomes" id="UP000261166">
    <property type="component" value="Unassembled WGS sequence"/>
</dbReference>
<dbReference type="PRINTS" id="PR00335">
    <property type="entry name" value="KUPTAKETRKA"/>
</dbReference>
<organism evidence="4 6">
    <name type="scientific">Eisenbergiella massiliensis</name>
    <dbReference type="NCBI Taxonomy" id="1720294"/>
    <lineage>
        <taxon>Bacteria</taxon>
        <taxon>Bacillati</taxon>
        <taxon>Bacillota</taxon>
        <taxon>Clostridia</taxon>
        <taxon>Lachnospirales</taxon>
        <taxon>Lachnospiraceae</taxon>
        <taxon>Eisenbergiella</taxon>
    </lineage>
</organism>
<keyword evidence="1" id="KW-0633">Potassium transport</keyword>
<accession>A0A3E3IDJ5</accession>
<keyword evidence="1" id="KW-0813">Transport</keyword>
<dbReference type="AlphaFoldDB" id="A0A3E3IDJ5"/>
<keyword evidence="1" id="KW-0406">Ion transport</keyword>
<evidence type="ECO:0000256" key="1">
    <source>
        <dbReference type="ARBA" id="ARBA00022538"/>
    </source>
</evidence>
<evidence type="ECO:0000313" key="6">
    <source>
        <dbReference type="Proteomes" id="UP000260812"/>
    </source>
</evidence>
<evidence type="ECO:0000313" key="7">
    <source>
        <dbReference type="Proteomes" id="UP000261166"/>
    </source>
</evidence>
<dbReference type="Proteomes" id="UP000260812">
    <property type="component" value="Unassembled WGS sequence"/>
</dbReference>
<dbReference type="InterPro" id="IPR003148">
    <property type="entry name" value="RCK_N"/>
</dbReference>
<feature type="domain" description="RCK N-terminal" evidence="3">
    <location>
        <begin position="14"/>
        <end position="138"/>
    </location>
</feature>
<dbReference type="InterPro" id="IPR036291">
    <property type="entry name" value="NAD(P)-bd_dom_sf"/>
</dbReference>
<dbReference type="InterPro" id="IPR006036">
    <property type="entry name" value="K_uptake_TrkA"/>
</dbReference>
<proteinExistence type="predicted"/>
<reference evidence="6 7" key="1">
    <citation type="submission" date="2018-08" db="EMBL/GenBank/DDBJ databases">
        <title>A genome reference for cultivated species of the human gut microbiota.</title>
        <authorList>
            <person name="Zou Y."/>
            <person name="Xue W."/>
            <person name="Luo G."/>
        </authorList>
    </citation>
    <scope>NUCLEOTIDE SEQUENCE [LARGE SCALE GENOMIC DNA]</scope>
    <source>
        <strain evidence="5 7">AF26-4BH</strain>
        <strain evidence="4 6">TF05-5AC</strain>
    </source>
</reference>
<evidence type="ECO:0000259" key="3">
    <source>
        <dbReference type="PROSITE" id="PS51201"/>
    </source>
</evidence>
<dbReference type="Gene3D" id="3.40.50.720">
    <property type="entry name" value="NAD(P)-binding Rossmann-like Domain"/>
    <property type="match status" value="1"/>
</dbReference>
<sequence>MKGLELLVSHKDEKKYVLIIGCGRLGASLANEIYSQGNDVCILDRDREAFRKLDSSYGGLTETADATDLEALTGVRAQKADCIILVTDNDNVNIMTAQIASVLFHTEKIVCRLYDPEKECIYKDAGMGKNMETICPAVLSAREIERLIGKGEVS</sequence>
<keyword evidence="2" id="KW-0630">Potassium</keyword>
<dbReference type="InterPro" id="IPR050721">
    <property type="entry name" value="Trk_Ktr_HKT_K-transport"/>
</dbReference>